<dbReference type="EMBL" id="ACPB03003346">
    <property type="status" value="NOT_ANNOTATED_CDS"/>
    <property type="molecule type" value="Genomic_DNA"/>
</dbReference>
<name>T1HS30_RHOPR</name>
<protein>
    <submittedName>
        <fullName evidence="3">Uncharacterized protein</fullName>
    </submittedName>
</protein>
<dbReference type="VEuPathDB" id="VectorBase:RPRC006850"/>
<sequence length="57" mass="6308">MVRNLVILALMLCAILMITQSAPLDKEQPVKSDSKVPDDRSSSSEEEDSDDKDVDTK</sequence>
<feature type="compositionally biased region" description="Acidic residues" evidence="1">
    <location>
        <begin position="44"/>
        <end position="57"/>
    </location>
</feature>
<reference evidence="3" key="1">
    <citation type="submission" date="2015-05" db="UniProtKB">
        <authorList>
            <consortium name="EnsemblMetazoa"/>
        </authorList>
    </citation>
    <scope>IDENTIFICATION</scope>
</reference>
<accession>T1HS30</accession>
<evidence type="ECO:0000313" key="4">
    <source>
        <dbReference type="Proteomes" id="UP000015103"/>
    </source>
</evidence>
<keyword evidence="2" id="KW-0732">Signal</keyword>
<organism evidence="3 4">
    <name type="scientific">Rhodnius prolixus</name>
    <name type="common">Triatomid bug</name>
    <dbReference type="NCBI Taxonomy" id="13249"/>
    <lineage>
        <taxon>Eukaryota</taxon>
        <taxon>Metazoa</taxon>
        <taxon>Ecdysozoa</taxon>
        <taxon>Arthropoda</taxon>
        <taxon>Hexapoda</taxon>
        <taxon>Insecta</taxon>
        <taxon>Pterygota</taxon>
        <taxon>Neoptera</taxon>
        <taxon>Paraneoptera</taxon>
        <taxon>Hemiptera</taxon>
        <taxon>Heteroptera</taxon>
        <taxon>Panheteroptera</taxon>
        <taxon>Cimicomorpha</taxon>
        <taxon>Reduviidae</taxon>
        <taxon>Triatominae</taxon>
        <taxon>Rhodnius</taxon>
    </lineage>
</organism>
<dbReference type="EnsemblMetazoa" id="RPRC006850-RA">
    <property type="protein sequence ID" value="RPRC006850-PA"/>
    <property type="gene ID" value="RPRC006850"/>
</dbReference>
<evidence type="ECO:0000313" key="3">
    <source>
        <dbReference type="EnsemblMetazoa" id="RPRC006850-PA"/>
    </source>
</evidence>
<keyword evidence="4" id="KW-1185">Reference proteome</keyword>
<feature type="chain" id="PRO_5043466962" evidence="2">
    <location>
        <begin position="22"/>
        <end position="57"/>
    </location>
</feature>
<dbReference type="InParanoid" id="T1HS30"/>
<feature type="compositionally biased region" description="Basic and acidic residues" evidence="1">
    <location>
        <begin position="24"/>
        <end position="43"/>
    </location>
</feature>
<feature type="signal peptide" evidence="2">
    <location>
        <begin position="1"/>
        <end position="21"/>
    </location>
</feature>
<proteinExistence type="predicted"/>
<dbReference type="Proteomes" id="UP000015103">
    <property type="component" value="Unassembled WGS sequence"/>
</dbReference>
<evidence type="ECO:0000256" key="2">
    <source>
        <dbReference type="SAM" id="SignalP"/>
    </source>
</evidence>
<evidence type="ECO:0000256" key="1">
    <source>
        <dbReference type="SAM" id="MobiDB-lite"/>
    </source>
</evidence>
<feature type="region of interest" description="Disordered" evidence="1">
    <location>
        <begin position="23"/>
        <end position="57"/>
    </location>
</feature>
<dbReference type="HOGENOM" id="CLU_2998965_0_0_1"/>
<dbReference type="AlphaFoldDB" id="T1HS30"/>